<proteinExistence type="predicted"/>
<feature type="compositionally biased region" description="Basic and acidic residues" evidence="1">
    <location>
        <begin position="427"/>
        <end position="440"/>
    </location>
</feature>
<evidence type="ECO:0000256" key="1">
    <source>
        <dbReference type="SAM" id="MobiDB-lite"/>
    </source>
</evidence>
<organism evidence="2 3">
    <name type="scientific">Amniculicola lignicola CBS 123094</name>
    <dbReference type="NCBI Taxonomy" id="1392246"/>
    <lineage>
        <taxon>Eukaryota</taxon>
        <taxon>Fungi</taxon>
        <taxon>Dikarya</taxon>
        <taxon>Ascomycota</taxon>
        <taxon>Pezizomycotina</taxon>
        <taxon>Dothideomycetes</taxon>
        <taxon>Pleosporomycetidae</taxon>
        <taxon>Pleosporales</taxon>
        <taxon>Amniculicolaceae</taxon>
        <taxon>Amniculicola</taxon>
    </lineage>
</organism>
<evidence type="ECO:0000313" key="3">
    <source>
        <dbReference type="Proteomes" id="UP000799779"/>
    </source>
</evidence>
<dbReference type="Proteomes" id="UP000799779">
    <property type="component" value="Unassembled WGS sequence"/>
</dbReference>
<feature type="region of interest" description="Disordered" evidence="1">
    <location>
        <begin position="213"/>
        <end position="351"/>
    </location>
</feature>
<name>A0A6A5WQM8_9PLEO</name>
<sequence length="494" mass="52952">MPSTQTRTKLKSFQFVEGTPAAAPTKDHEQEKENMPKPRKAEETPKMSRTVDVGDHNAADTPKMAQVKNFPPPSTPATRLPLADLVGNGNESSRHAVNPAVSPDEQLCWRGSQPVNTPQPRKGKKRARSSSPAAPSQEEQLIDVSGREMNTPLADPGKELWNRYANIKGTPTVNRGAAFAHLINEASPRSSAQAGSVSGLRRWASCGVEFPTSATKRRKTQGAFRGEARTKTEDVFGGGPSSDGMIQAQPPHSKRASIVRRLIEASEASRPAPRDPAHLVPSSSSPLPEAGDRTVPTSACESPLQRHTRLQQIPEGSDSVQDAEMEVIEEDDSLPETGRPSDSSDEFNDPDFDSVMVESLTIDRANDIQDEVHADNDVVEAVPGPLAADEVVLDNVPKADSDDEFGLDEDLFAADMELVASLYDTRAEGSSEGTLDHPEAGPKPVDSLNHPAAPVIHLIDEDSDDFGDDDIGADDLVAAEFAATQAHASNSTGH</sequence>
<feature type="region of interest" description="Disordered" evidence="1">
    <location>
        <begin position="1"/>
        <end position="157"/>
    </location>
</feature>
<protein>
    <submittedName>
        <fullName evidence="2">Uncharacterized protein</fullName>
    </submittedName>
</protein>
<feature type="compositionally biased region" description="Basic and acidic residues" evidence="1">
    <location>
        <begin position="25"/>
        <end position="46"/>
    </location>
</feature>
<gene>
    <name evidence="2" type="ORF">P154DRAFT_105023</name>
</gene>
<evidence type="ECO:0000313" key="2">
    <source>
        <dbReference type="EMBL" id="KAF2003368.1"/>
    </source>
</evidence>
<dbReference type="EMBL" id="ML977573">
    <property type="protein sequence ID" value="KAF2003368.1"/>
    <property type="molecule type" value="Genomic_DNA"/>
</dbReference>
<keyword evidence="3" id="KW-1185">Reference proteome</keyword>
<reference evidence="2" key="1">
    <citation type="journal article" date="2020" name="Stud. Mycol.">
        <title>101 Dothideomycetes genomes: a test case for predicting lifestyles and emergence of pathogens.</title>
        <authorList>
            <person name="Haridas S."/>
            <person name="Albert R."/>
            <person name="Binder M."/>
            <person name="Bloem J."/>
            <person name="Labutti K."/>
            <person name="Salamov A."/>
            <person name="Andreopoulos B."/>
            <person name="Baker S."/>
            <person name="Barry K."/>
            <person name="Bills G."/>
            <person name="Bluhm B."/>
            <person name="Cannon C."/>
            <person name="Castanera R."/>
            <person name="Culley D."/>
            <person name="Daum C."/>
            <person name="Ezra D."/>
            <person name="Gonzalez J."/>
            <person name="Henrissat B."/>
            <person name="Kuo A."/>
            <person name="Liang C."/>
            <person name="Lipzen A."/>
            <person name="Lutzoni F."/>
            <person name="Magnuson J."/>
            <person name="Mondo S."/>
            <person name="Nolan M."/>
            <person name="Ohm R."/>
            <person name="Pangilinan J."/>
            <person name="Park H.-J."/>
            <person name="Ramirez L."/>
            <person name="Alfaro M."/>
            <person name="Sun H."/>
            <person name="Tritt A."/>
            <person name="Yoshinaga Y."/>
            <person name="Zwiers L.-H."/>
            <person name="Turgeon B."/>
            <person name="Goodwin S."/>
            <person name="Spatafora J."/>
            <person name="Crous P."/>
            <person name="Grigoriev I."/>
        </authorList>
    </citation>
    <scope>NUCLEOTIDE SEQUENCE</scope>
    <source>
        <strain evidence="2">CBS 123094</strain>
    </source>
</reference>
<dbReference type="AlphaFoldDB" id="A0A6A5WQM8"/>
<feature type="compositionally biased region" description="Acidic residues" evidence="1">
    <location>
        <begin position="321"/>
        <end position="334"/>
    </location>
</feature>
<feature type="region of interest" description="Disordered" evidence="1">
    <location>
        <begin position="427"/>
        <end position="449"/>
    </location>
</feature>
<accession>A0A6A5WQM8</accession>
<dbReference type="OrthoDB" id="6513042at2759"/>